<dbReference type="AlphaFoldDB" id="A0A914CND5"/>
<dbReference type="WBParaSite" id="ACRNAN_scaffold1219.g24927.t1">
    <property type="protein sequence ID" value="ACRNAN_scaffold1219.g24927.t1"/>
    <property type="gene ID" value="ACRNAN_scaffold1219.g24927"/>
</dbReference>
<feature type="chain" id="PRO_5037736921" evidence="1">
    <location>
        <begin position="19"/>
        <end position="93"/>
    </location>
</feature>
<organism evidence="2 3">
    <name type="scientific">Acrobeloides nanus</name>
    <dbReference type="NCBI Taxonomy" id="290746"/>
    <lineage>
        <taxon>Eukaryota</taxon>
        <taxon>Metazoa</taxon>
        <taxon>Ecdysozoa</taxon>
        <taxon>Nematoda</taxon>
        <taxon>Chromadorea</taxon>
        <taxon>Rhabditida</taxon>
        <taxon>Tylenchina</taxon>
        <taxon>Cephalobomorpha</taxon>
        <taxon>Cephaloboidea</taxon>
        <taxon>Cephalobidae</taxon>
        <taxon>Acrobeloides</taxon>
    </lineage>
</organism>
<evidence type="ECO:0000313" key="3">
    <source>
        <dbReference type="WBParaSite" id="ACRNAN_scaffold1219.g24927.t1"/>
    </source>
</evidence>
<accession>A0A914CND5</accession>
<keyword evidence="2" id="KW-1185">Reference proteome</keyword>
<name>A0A914CND5_9BILA</name>
<evidence type="ECO:0000313" key="2">
    <source>
        <dbReference type="Proteomes" id="UP000887540"/>
    </source>
</evidence>
<proteinExistence type="predicted"/>
<reference evidence="3" key="1">
    <citation type="submission" date="2022-11" db="UniProtKB">
        <authorList>
            <consortium name="WormBaseParasite"/>
        </authorList>
    </citation>
    <scope>IDENTIFICATION</scope>
</reference>
<dbReference type="Proteomes" id="UP000887540">
    <property type="component" value="Unplaced"/>
</dbReference>
<protein>
    <submittedName>
        <fullName evidence="3">Uncharacterized protein</fullName>
    </submittedName>
</protein>
<evidence type="ECO:0000256" key="1">
    <source>
        <dbReference type="SAM" id="SignalP"/>
    </source>
</evidence>
<feature type="signal peptide" evidence="1">
    <location>
        <begin position="1"/>
        <end position="18"/>
    </location>
</feature>
<sequence length="93" mass="10717">MKKFFLLIFVGCIPLIYSLQCYETTTDTDENTVDEKGELTTCDPGIKYCVKVVGGQTRRTCDWGACYNESCGKLKYADSPWETEHIKRIKQYQ</sequence>
<keyword evidence="1" id="KW-0732">Signal</keyword>